<keyword evidence="2" id="KW-1185">Reference proteome</keyword>
<dbReference type="Proteomes" id="UP000827092">
    <property type="component" value="Unassembled WGS sequence"/>
</dbReference>
<evidence type="ECO:0000313" key="1">
    <source>
        <dbReference type="EMBL" id="KAG8192127.1"/>
    </source>
</evidence>
<sequence>MKKKLPDLRRVKKRCILLQKLPAGLPLAGTPARPGPRNKQFKLSHLVLTCDGGINQNLGIIVGNAGFTESGHVASLHGKRGIIAIFDRILTADLGLLVVF</sequence>
<dbReference type="AlphaFoldDB" id="A0AAV6V6L3"/>
<reference evidence="1 2" key="1">
    <citation type="journal article" date="2022" name="Nat. Ecol. Evol.">
        <title>A masculinizing supergene underlies an exaggerated male reproductive morph in a spider.</title>
        <authorList>
            <person name="Hendrickx F."/>
            <person name="De Corte Z."/>
            <person name="Sonet G."/>
            <person name="Van Belleghem S.M."/>
            <person name="Kostlbacher S."/>
            <person name="Vangestel C."/>
        </authorList>
    </citation>
    <scope>NUCLEOTIDE SEQUENCE [LARGE SCALE GENOMIC DNA]</scope>
    <source>
        <strain evidence="1">W744_W776</strain>
    </source>
</reference>
<organism evidence="1 2">
    <name type="scientific">Oedothorax gibbosus</name>
    <dbReference type="NCBI Taxonomy" id="931172"/>
    <lineage>
        <taxon>Eukaryota</taxon>
        <taxon>Metazoa</taxon>
        <taxon>Ecdysozoa</taxon>
        <taxon>Arthropoda</taxon>
        <taxon>Chelicerata</taxon>
        <taxon>Arachnida</taxon>
        <taxon>Araneae</taxon>
        <taxon>Araneomorphae</taxon>
        <taxon>Entelegynae</taxon>
        <taxon>Araneoidea</taxon>
        <taxon>Linyphiidae</taxon>
        <taxon>Erigoninae</taxon>
        <taxon>Oedothorax</taxon>
    </lineage>
</organism>
<comment type="caution">
    <text evidence="1">The sequence shown here is derived from an EMBL/GenBank/DDBJ whole genome shotgun (WGS) entry which is preliminary data.</text>
</comment>
<name>A0AAV6V6L3_9ARAC</name>
<evidence type="ECO:0000313" key="2">
    <source>
        <dbReference type="Proteomes" id="UP000827092"/>
    </source>
</evidence>
<dbReference type="EMBL" id="JAFNEN010000144">
    <property type="protein sequence ID" value="KAG8192127.1"/>
    <property type="molecule type" value="Genomic_DNA"/>
</dbReference>
<gene>
    <name evidence="1" type="ORF">JTE90_027774</name>
</gene>
<accession>A0AAV6V6L3</accession>
<protein>
    <submittedName>
        <fullName evidence="1">Uncharacterized protein</fullName>
    </submittedName>
</protein>
<proteinExistence type="predicted"/>